<accession>A0A0A0EC38</accession>
<evidence type="ECO:0000256" key="1">
    <source>
        <dbReference type="ARBA" id="ARBA00022532"/>
    </source>
</evidence>
<dbReference type="InterPro" id="IPR013815">
    <property type="entry name" value="ATP_grasp_subdomain_1"/>
</dbReference>
<reference evidence="4 5" key="1">
    <citation type="journal article" date="2015" name="Antonie Van Leeuwenhoek">
        <title>Pseudooceanicola atlanticus gen. nov. sp. nov., isolated from surface seawater of the Atlantic Ocean and reclassification of Oceanicola batsensis, Oceanicola marinus, Oceanicola nitratireducens, Oceanicola nanhaiensis, Oceanicola antarcticus and Oceanicola flagellatus, as Pseudooceanicola batsensis comb. nov., Pseudooceanicola marinus comb. nov., Pseudooceanicola nitratireducens comb. nov., Pseudooceanicola nanhaiensis comb. nov., Pseudooceanicola antarcticus comb. nov., and Pseudooceanicola flagellatus comb. nov.</title>
        <authorList>
            <person name="Lai Q."/>
            <person name="Li G."/>
            <person name="Liu X."/>
            <person name="Du Y."/>
            <person name="Sun F."/>
            <person name="Shao Z."/>
        </authorList>
    </citation>
    <scope>NUCLEOTIDE SEQUENCE [LARGE SCALE GENOMIC DNA]</scope>
    <source>
        <strain evidence="4 5">22II-s11g</strain>
    </source>
</reference>
<proteinExistence type="inferred from homology"/>
<evidence type="ECO:0000256" key="2">
    <source>
        <dbReference type="ARBA" id="ARBA00060888"/>
    </source>
</evidence>
<dbReference type="AlphaFoldDB" id="A0A0A0EC38"/>
<dbReference type="eggNOG" id="COG1042">
    <property type="taxonomic scope" value="Bacteria"/>
</dbReference>
<dbReference type="SUPFAM" id="SSF56059">
    <property type="entry name" value="Glutathione synthetase ATP-binding domain-like"/>
    <property type="match status" value="1"/>
</dbReference>
<dbReference type="Pfam" id="PF13380">
    <property type="entry name" value="CoA_binding_2"/>
    <property type="match status" value="1"/>
</dbReference>
<feature type="domain" description="CoA-binding" evidence="3">
    <location>
        <begin position="14"/>
        <end position="109"/>
    </location>
</feature>
<comment type="caution">
    <text evidence="4">The sequence shown here is derived from an EMBL/GenBank/DDBJ whole genome shotgun (WGS) entry which is preliminary data.</text>
</comment>
<dbReference type="SMART" id="SM00881">
    <property type="entry name" value="CoA_binding"/>
    <property type="match status" value="1"/>
</dbReference>
<dbReference type="PANTHER" id="PTHR42793">
    <property type="entry name" value="COA BINDING DOMAIN CONTAINING PROTEIN"/>
    <property type="match status" value="1"/>
</dbReference>
<dbReference type="OrthoDB" id="9807426at2"/>
<evidence type="ECO:0000313" key="5">
    <source>
        <dbReference type="Proteomes" id="UP000030004"/>
    </source>
</evidence>
<sequence length="695" mass="71858">MLDNGKQRADLDAVFRPRSVAVIGASDTESKIGGTPLYYLRSRGYAGRVIPINPKAPEIQGLPAYANIKDAPGPIDLAIIAVPASLAVQALQDCADAGVKGVVMFSSGFAEIGEEGAAAQSQMQDIARKSGLRLMGPNCLGFMNIEEKIFATFAPVVKAGVAPKGRIGLVSQSGAFGGFAFSVARERGIGLSYWITTGNEADLGFAESVEWLATDPGTDVIVGYMEGCRDGDGLRRALDACRKAGKPLVVCKVGKTEAGAKAAASHTAALAGEDAVFEGIFRQYNVLRADSIEECLDIAYAASIAGLPSGNRVGFYTVSGGAGVLMADTAEAHGLDVPEFTRATQDKVLEMVPFAGTRNPLDITGQVGQIPGASRKALGLITADGTCDTVVSFISAAGLSPLGLEIAEDIAAVRAQSPDVLQVVSTLPSPEFRKAVEAAGVPVFEDPNRAVKAVAALARINRGFQRTDTAPDAQPTPLTVPEACTEPLALAALGKQGLPVVDFRHVATAAEAGQAAEELGGRVVVKIVSPDIGHKSDIGGVELNLSGRAEAEAAGERILAAAGAKAPGARLDGLMVAPMRRGVAECVIGVQRDPTFGPVVMFGLGGVHVEALRDVVFRAAPFSEDEAHAMIHEVRAIRLLTHPRGSDPADIGALARLLSQVSQIAAASPGLESADMNPVLAMTDGALILDALLLD</sequence>
<dbReference type="Proteomes" id="UP000030004">
    <property type="component" value="Unassembled WGS sequence"/>
</dbReference>
<dbReference type="FunFam" id="3.30.1490.20:FF:000020">
    <property type="entry name" value="Protein lysine acetyltransferase"/>
    <property type="match status" value="1"/>
</dbReference>
<dbReference type="GO" id="GO:0005524">
    <property type="term" value="F:ATP binding"/>
    <property type="evidence" value="ECO:0007669"/>
    <property type="project" value="InterPro"/>
</dbReference>
<keyword evidence="1" id="KW-0816">Tricarboxylic acid cycle</keyword>
<gene>
    <name evidence="4" type="ORF">ATO9_15950</name>
</gene>
<organism evidence="4 5">
    <name type="scientific">Pseudooceanicola atlanticus</name>
    <dbReference type="NCBI Taxonomy" id="1461694"/>
    <lineage>
        <taxon>Bacteria</taxon>
        <taxon>Pseudomonadati</taxon>
        <taxon>Pseudomonadota</taxon>
        <taxon>Alphaproteobacteria</taxon>
        <taxon>Rhodobacterales</taxon>
        <taxon>Paracoccaceae</taxon>
        <taxon>Pseudooceanicola</taxon>
    </lineage>
</organism>
<dbReference type="InterPro" id="IPR003781">
    <property type="entry name" value="CoA-bd"/>
</dbReference>
<dbReference type="Gene3D" id="3.30.470.20">
    <property type="entry name" value="ATP-grasp fold, B domain"/>
    <property type="match status" value="1"/>
</dbReference>
<dbReference type="Pfam" id="PF13607">
    <property type="entry name" value="Succ_CoA_lig"/>
    <property type="match status" value="1"/>
</dbReference>
<dbReference type="PANTHER" id="PTHR42793:SF4">
    <property type="entry name" value="BLL6376 PROTEIN"/>
    <property type="match status" value="1"/>
</dbReference>
<dbReference type="InterPro" id="IPR016102">
    <property type="entry name" value="Succinyl-CoA_synth-like"/>
</dbReference>
<dbReference type="EMBL" id="AQQX01000007">
    <property type="protein sequence ID" value="KGM47810.1"/>
    <property type="molecule type" value="Genomic_DNA"/>
</dbReference>
<dbReference type="Gene3D" id="3.30.1490.20">
    <property type="entry name" value="ATP-grasp fold, A domain"/>
    <property type="match status" value="1"/>
</dbReference>
<dbReference type="InterPro" id="IPR032875">
    <property type="entry name" value="Succ_CoA_lig_flav_dom"/>
</dbReference>
<dbReference type="STRING" id="1461694.ATO9_15950"/>
<name>A0A0A0EC38_9RHOB</name>
<dbReference type="Gene3D" id="3.40.50.261">
    <property type="entry name" value="Succinyl-CoA synthetase domains"/>
    <property type="match status" value="2"/>
</dbReference>
<dbReference type="RefSeq" id="WP_043751267.1">
    <property type="nucleotide sequence ID" value="NZ_AQQX01000007.1"/>
</dbReference>
<dbReference type="SUPFAM" id="SSF52210">
    <property type="entry name" value="Succinyl-CoA synthetase domains"/>
    <property type="match status" value="2"/>
</dbReference>
<evidence type="ECO:0000259" key="3">
    <source>
        <dbReference type="SMART" id="SM00881"/>
    </source>
</evidence>
<dbReference type="Pfam" id="PF13549">
    <property type="entry name" value="ATP-grasp_5"/>
    <property type="match status" value="1"/>
</dbReference>
<evidence type="ECO:0000313" key="4">
    <source>
        <dbReference type="EMBL" id="KGM47810.1"/>
    </source>
</evidence>
<dbReference type="SUPFAM" id="SSF51735">
    <property type="entry name" value="NAD(P)-binding Rossmann-fold domains"/>
    <property type="match status" value="1"/>
</dbReference>
<dbReference type="GO" id="GO:0006099">
    <property type="term" value="P:tricarboxylic acid cycle"/>
    <property type="evidence" value="ECO:0007669"/>
    <property type="project" value="UniProtKB-KW"/>
</dbReference>
<keyword evidence="5" id="KW-1185">Reference proteome</keyword>
<comment type="similarity">
    <text evidence="2">In the N-terminal section; belongs to the acetate CoA ligase alpha subunit family.</text>
</comment>
<protein>
    <recommendedName>
        <fullName evidence="3">CoA-binding domain-containing protein</fullName>
    </recommendedName>
</protein>
<dbReference type="Gene3D" id="3.40.50.720">
    <property type="entry name" value="NAD(P)-binding Rossmann-like Domain"/>
    <property type="match status" value="1"/>
</dbReference>
<dbReference type="InterPro" id="IPR036291">
    <property type="entry name" value="NAD(P)-bd_dom_sf"/>
</dbReference>